<comment type="catalytic activity">
    <reaction evidence="5">
        <text>L-alpha-aminoacyl-L-arginine(out) = L-alpha-aminoacyl-L-arginine(in)</text>
        <dbReference type="Rhea" id="RHEA:79367"/>
        <dbReference type="ChEBI" id="CHEBI:229968"/>
    </reaction>
</comment>
<evidence type="ECO:0000256" key="8">
    <source>
        <dbReference type="ARBA" id="ARBA00044893"/>
    </source>
</evidence>
<comment type="catalytic activity">
    <reaction evidence="7">
        <text>L-lysyl-L-alpha-amino acid(out) = L-lysyl-L-alpha-amino acid(in)</text>
        <dbReference type="Rhea" id="RHEA:79387"/>
        <dbReference type="ChEBI" id="CHEBI:229965"/>
    </reaction>
</comment>
<feature type="transmembrane region" description="Helical" evidence="20">
    <location>
        <begin position="77"/>
        <end position="97"/>
    </location>
</feature>
<comment type="caution">
    <text evidence="21">The sequence shown here is derived from an EMBL/GenBank/DDBJ whole genome shotgun (WGS) entry which is preliminary data.</text>
</comment>
<keyword evidence="2" id="KW-0325">Glycoprotein</keyword>
<comment type="catalytic activity">
    <reaction evidence="14">
        <text>L-alanyl-L-lysine(out) = L-alanyl-L-lysine(in)</text>
        <dbReference type="Rhea" id="RHEA:79415"/>
        <dbReference type="ChEBI" id="CHEBI:192470"/>
    </reaction>
</comment>
<proteinExistence type="predicted"/>
<evidence type="ECO:0000256" key="19">
    <source>
        <dbReference type="ARBA" id="ARBA00046376"/>
    </source>
</evidence>
<comment type="catalytic activity">
    <reaction evidence="11">
        <text>L-lysyl-L-lysine(out) = L-lysyl-L-lysine(in)</text>
        <dbReference type="Rhea" id="RHEA:79403"/>
        <dbReference type="ChEBI" id="CHEBI:229956"/>
    </reaction>
</comment>
<gene>
    <name evidence="21" type="ORF">FDENT_8166</name>
</gene>
<comment type="catalytic activity">
    <reaction evidence="4">
        <text>L-histidyl-glycine(out) = L-histidyl-glycine(in)</text>
        <dbReference type="Rhea" id="RHEA:79395"/>
        <dbReference type="ChEBI" id="CHEBI:229957"/>
    </reaction>
</comment>
<dbReference type="GO" id="GO:0022857">
    <property type="term" value="F:transmembrane transporter activity"/>
    <property type="evidence" value="ECO:0007669"/>
    <property type="project" value="InterPro"/>
</dbReference>
<dbReference type="AlphaFoldDB" id="A0A8H5X3U9"/>
<evidence type="ECO:0000256" key="4">
    <source>
        <dbReference type="ARBA" id="ARBA00044878"/>
    </source>
</evidence>
<evidence type="ECO:0000256" key="3">
    <source>
        <dbReference type="ARBA" id="ARBA00044876"/>
    </source>
</evidence>
<feature type="transmembrane region" description="Helical" evidence="20">
    <location>
        <begin position="194"/>
        <end position="219"/>
    </location>
</feature>
<evidence type="ECO:0000256" key="6">
    <source>
        <dbReference type="ARBA" id="ARBA00044884"/>
    </source>
</evidence>
<evidence type="ECO:0000256" key="17">
    <source>
        <dbReference type="ARBA" id="ARBA00045018"/>
    </source>
</evidence>
<name>A0A8H5X3U9_9HYPO</name>
<evidence type="ECO:0000256" key="7">
    <source>
        <dbReference type="ARBA" id="ARBA00044891"/>
    </source>
</evidence>
<organism evidence="21 22">
    <name type="scientific">Fusarium denticulatum</name>
    <dbReference type="NCBI Taxonomy" id="48507"/>
    <lineage>
        <taxon>Eukaryota</taxon>
        <taxon>Fungi</taxon>
        <taxon>Dikarya</taxon>
        <taxon>Ascomycota</taxon>
        <taxon>Pezizomycotina</taxon>
        <taxon>Sordariomycetes</taxon>
        <taxon>Hypocreomycetidae</taxon>
        <taxon>Hypocreales</taxon>
        <taxon>Nectriaceae</taxon>
        <taxon>Fusarium</taxon>
        <taxon>Fusarium fujikuroi species complex</taxon>
    </lineage>
</organism>
<feature type="transmembrane region" description="Helical" evidence="20">
    <location>
        <begin position="418"/>
        <end position="439"/>
    </location>
</feature>
<comment type="catalytic activity">
    <reaction evidence="3">
        <text>L-lysyl-L-alanine(out) = L-lysyl-L-alanine(in)</text>
        <dbReference type="Rhea" id="RHEA:79399"/>
        <dbReference type="ChEBI" id="CHEBI:229954"/>
    </reaction>
</comment>
<evidence type="ECO:0000256" key="12">
    <source>
        <dbReference type="ARBA" id="ARBA00044903"/>
    </source>
</evidence>
<comment type="catalytic activity">
    <reaction evidence="12">
        <text>L-arginyl-glycine(out) = L-arginyl-glycine(in)</text>
        <dbReference type="Rhea" id="RHEA:79391"/>
        <dbReference type="ChEBI" id="CHEBI:229955"/>
    </reaction>
</comment>
<accession>A0A8H5X3U9</accession>
<comment type="catalytic activity">
    <reaction evidence="6">
        <text>L-alpha-aminoacyl-L-histidine(out) = L-alpha-aminoacyl-L-histidine(in)</text>
        <dbReference type="Rhea" id="RHEA:79375"/>
        <dbReference type="ChEBI" id="CHEBI:229967"/>
    </reaction>
</comment>
<comment type="catalytic activity">
    <reaction evidence="13">
        <text>L-histidyl-L-alpha-amino acid(out) = L-histidyl-L-alpha-amino acid(in)</text>
        <dbReference type="Rhea" id="RHEA:79379"/>
        <dbReference type="ChEBI" id="CHEBI:229964"/>
    </reaction>
</comment>
<sequence length="503" mass="55053">MKHDTADGQRPVVTDVNVSEVEQEDLSHLRIPAKYKWTALFLVITLPLGHTWTGSALGPLKNTLREELGINNTQFGVISSADAFVNTIFPIIGGLILDWWGPNIVTLCCTSVILVGSVVAAVGVQIGLWRLLVSGHVLMGFGIAVLDSATQKFFYHWFGASGLALAFGLESAVSGTVSLVSGMVAIPIRDRTGWYGWTFWIPVFFCGLSLAMNISYVCFERFAVPTKYRLTPGREVAITEKHLVTKRNFSWKLLLTLPWAYLMLPATQLLQSGAAGGFSTSSADIIFLKGYTEEVAGYLSTAQRILPIVLSPVLGLAIDNYGHRFHYVAAAPILWIIACSLLGFTNVHPTAALVFSSLAGVINSMPLQICIPLLVADQTKIGTAFGVWRAFNNSGSTIMDVVFGVLQDGTEDKGYYKVLLVAIGIKAWAFVLGVSYIIVDYKLLGKGMTMTRVQREAIEVTIEDRDANPLTRRRSKPWFTALTFGLLVAMVATAWVVFLRYLI</sequence>
<evidence type="ECO:0000256" key="9">
    <source>
        <dbReference type="ARBA" id="ARBA00044898"/>
    </source>
</evidence>
<feature type="transmembrane region" description="Helical" evidence="20">
    <location>
        <begin position="104"/>
        <end position="122"/>
    </location>
</feature>
<dbReference type="InterPro" id="IPR011701">
    <property type="entry name" value="MFS"/>
</dbReference>
<dbReference type="Proteomes" id="UP000562682">
    <property type="component" value="Unassembled WGS sequence"/>
</dbReference>
<dbReference type="Pfam" id="PF07690">
    <property type="entry name" value="MFS_1"/>
    <property type="match status" value="2"/>
</dbReference>
<feature type="transmembrane region" description="Helical" evidence="20">
    <location>
        <begin position="37"/>
        <end position="57"/>
    </location>
</feature>
<dbReference type="InterPro" id="IPR052187">
    <property type="entry name" value="MFSD1"/>
</dbReference>
<dbReference type="PANTHER" id="PTHR23512:SF12">
    <property type="entry name" value="TRANSPORTER, PUTATIVE (AFU_ORTHOLOGUE AFUA_4G00260)-RELATED"/>
    <property type="match status" value="1"/>
</dbReference>
<comment type="catalytic activity">
    <reaction evidence="15">
        <text>L-lysyl-glycine(out) = L-lysyl-glycine(in)</text>
        <dbReference type="Rhea" id="RHEA:79407"/>
        <dbReference type="ChEBI" id="CHEBI:191202"/>
    </reaction>
</comment>
<evidence type="ECO:0000256" key="2">
    <source>
        <dbReference type="ARBA" id="ARBA00023180"/>
    </source>
</evidence>
<feature type="transmembrane region" description="Helical" evidence="20">
    <location>
        <begin position="325"/>
        <end position="345"/>
    </location>
</feature>
<dbReference type="InterPro" id="IPR036259">
    <property type="entry name" value="MFS_trans_sf"/>
</dbReference>
<dbReference type="PANTHER" id="PTHR23512">
    <property type="entry name" value="MAJOR FACILITATOR SUPERFAMILY DOMAIN-CONTAINING PROTEIN 1"/>
    <property type="match status" value="1"/>
</dbReference>
<evidence type="ECO:0000313" key="22">
    <source>
        <dbReference type="Proteomes" id="UP000562682"/>
    </source>
</evidence>
<feature type="transmembrane region" description="Helical" evidence="20">
    <location>
        <begin position="351"/>
        <end position="375"/>
    </location>
</feature>
<comment type="catalytic activity">
    <reaction evidence="10">
        <text>L-arginyl-L-alpha-amino acid(out) = L-arginyl-L-alpha-amino acid(in)</text>
        <dbReference type="Rhea" id="RHEA:79371"/>
        <dbReference type="ChEBI" id="CHEBI:84315"/>
    </reaction>
</comment>
<evidence type="ECO:0000256" key="10">
    <source>
        <dbReference type="ARBA" id="ARBA00044899"/>
    </source>
</evidence>
<evidence type="ECO:0000256" key="15">
    <source>
        <dbReference type="ARBA" id="ARBA00044924"/>
    </source>
</evidence>
<evidence type="ECO:0000256" key="1">
    <source>
        <dbReference type="ARBA" id="ARBA00004141"/>
    </source>
</evidence>
<evidence type="ECO:0000256" key="20">
    <source>
        <dbReference type="SAM" id="Phobius"/>
    </source>
</evidence>
<comment type="catalytic activity">
    <reaction evidence="8">
        <text>L-alpha-aminoacyl-L-lysine(out) = L-alpha-aminoacyl-L-lysine(in)</text>
        <dbReference type="Rhea" id="RHEA:79383"/>
        <dbReference type="ChEBI" id="CHEBI:229966"/>
    </reaction>
</comment>
<keyword evidence="22" id="KW-1185">Reference proteome</keyword>
<evidence type="ECO:0000256" key="11">
    <source>
        <dbReference type="ARBA" id="ARBA00044900"/>
    </source>
</evidence>
<keyword evidence="20" id="KW-1133">Transmembrane helix</keyword>
<comment type="subcellular location">
    <subcellularLocation>
        <location evidence="1">Membrane</location>
        <topology evidence="1">Multi-pass membrane protein</topology>
    </subcellularLocation>
</comment>
<evidence type="ECO:0000256" key="5">
    <source>
        <dbReference type="ARBA" id="ARBA00044881"/>
    </source>
</evidence>
<evidence type="ECO:0000313" key="21">
    <source>
        <dbReference type="EMBL" id="KAF5681395.1"/>
    </source>
</evidence>
<evidence type="ECO:0000256" key="18">
    <source>
        <dbReference type="ARBA" id="ARBA00045709"/>
    </source>
</evidence>
<dbReference type="EMBL" id="JAAOAK010000238">
    <property type="protein sequence ID" value="KAF5681395.1"/>
    <property type="molecule type" value="Genomic_DNA"/>
</dbReference>
<evidence type="ECO:0000256" key="16">
    <source>
        <dbReference type="ARBA" id="ARBA00044985"/>
    </source>
</evidence>
<feature type="transmembrane region" description="Helical" evidence="20">
    <location>
        <begin position="253"/>
        <end position="275"/>
    </location>
</feature>
<keyword evidence="20" id="KW-0812">Transmembrane</keyword>
<comment type="function">
    <text evidence="18">Lysosomal dipeptide uniporter that selectively exports lysine, arginine or histidine-containing dipeptides with a net positive charge from the lysosome lumen into the cytosol. Could play a role in a specific type of protein O-glycosylation indirectly regulating macrophages migration and tissue invasion. Also essential for liver homeostasis.</text>
</comment>
<keyword evidence="20" id="KW-0472">Membrane</keyword>
<comment type="subunit">
    <text evidence="19">Homodimer. Interacts with lysosomal protein GLMP (via lumenal domain); the interaction starts while both proteins are still in the endoplasmic reticulum and is required for stabilization of MFSD1 in lysosomes but has no direct effect on its targeting to lysosomes or transporter activity.</text>
</comment>
<dbReference type="SUPFAM" id="SSF103473">
    <property type="entry name" value="MFS general substrate transporter"/>
    <property type="match status" value="1"/>
</dbReference>
<feature type="transmembrane region" description="Helical" evidence="20">
    <location>
        <begin position="478"/>
        <end position="502"/>
    </location>
</feature>
<reference evidence="21 22" key="1">
    <citation type="submission" date="2020-05" db="EMBL/GenBank/DDBJ databases">
        <title>Identification and distribution of gene clusters putatively required for synthesis of sphingolipid metabolism inhibitors in phylogenetically diverse species of the filamentous fungus Fusarium.</title>
        <authorList>
            <person name="Kim H.-S."/>
            <person name="Busman M."/>
            <person name="Brown D.W."/>
            <person name="Divon H."/>
            <person name="Uhlig S."/>
            <person name="Proctor R.H."/>
        </authorList>
    </citation>
    <scope>NUCLEOTIDE SEQUENCE [LARGE SCALE GENOMIC DNA]</scope>
    <source>
        <strain evidence="21 22">NRRL 25311</strain>
    </source>
</reference>
<comment type="catalytic activity">
    <reaction evidence="9">
        <text>L-aspartyl-L-lysine(out) = L-aspartyl-L-lysine(in)</text>
        <dbReference type="Rhea" id="RHEA:79411"/>
        <dbReference type="ChEBI" id="CHEBI:229953"/>
    </reaction>
</comment>
<evidence type="ECO:0000256" key="13">
    <source>
        <dbReference type="ARBA" id="ARBA00044912"/>
    </source>
</evidence>
<evidence type="ECO:0000256" key="14">
    <source>
        <dbReference type="ARBA" id="ARBA00044919"/>
    </source>
</evidence>
<dbReference type="GO" id="GO:0016020">
    <property type="term" value="C:membrane"/>
    <property type="evidence" value="ECO:0007669"/>
    <property type="project" value="UniProtKB-SubCell"/>
</dbReference>
<protein>
    <recommendedName>
        <fullName evidence="16">Lysosomal dipeptide transporter MFSD1</fullName>
    </recommendedName>
    <alternativeName>
        <fullName evidence="17">Major facilitator superfamily domain-containing protein 1</fullName>
    </alternativeName>
</protein>
<dbReference type="Gene3D" id="1.20.1250.20">
    <property type="entry name" value="MFS general substrate transporter like domains"/>
    <property type="match status" value="2"/>
</dbReference>